<dbReference type="GO" id="GO:0007606">
    <property type="term" value="P:sensory perception of chemical stimulus"/>
    <property type="evidence" value="ECO:0007669"/>
    <property type="project" value="UniProtKB-UniRule"/>
</dbReference>
<keyword evidence="5 6" id="KW-0472">Membrane</keyword>
<feature type="transmembrane region" description="Helical" evidence="6">
    <location>
        <begin position="152"/>
        <end position="176"/>
    </location>
</feature>
<protein>
    <recommendedName>
        <fullName evidence="6">Serpentine receptor class gamma</fullName>
    </recommendedName>
</protein>
<accession>A0AAD4MTA3</accession>
<comment type="subcellular location">
    <subcellularLocation>
        <location evidence="1">Membrane</location>
        <topology evidence="1">Multi-pass membrane protein</topology>
    </subcellularLocation>
</comment>
<evidence type="ECO:0000256" key="6">
    <source>
        <dbReference type="RuleBase" id="RU280813"/>
    </source>
</evidence>
<dbReference type="PANTHER" id="PTHR31627">
    <property type="entry name" value="SERPENTINE RECEPTOR CLASS GAMMA-RELATED"/>
    <property type="match status" value="1"/>
</dbReference>
<feature type="transmembrane region" description="Helical" evidence="6">
    <location>
        <begin position="106"/>
        <end position="132"/>
    </location>
</feature>
<dbReference type="AlphaFoldDB" id="A0AAD4MTA3"/>
<feature type="transmembrane region" description="Helical" evidence="6">
    <location>
        <begin position="18"/>
        <end position="39"/>
    </location>
</feature>
<evidence type="ECO:0000256" key="3">
    <source>
        <dbReference type="ARBA" id="ARBA00022692"/>
    </source>
</evidence>
<name>A0AAD4MTA3_9BILA</name>
<comment type="caution">
    <text evidence="7">The sequence shown here is derived from an EMBL/GenBank/DDBJ whole genome shotgun (WGS) entry which is preliminary data.</text>
</comment>
<reference evidence="7" key="1">
    <citation type="submission" date="2022-01" db="EMBL/GenBank/DDBJ databases">
        <title>Genome Sequence Resource for Two Populations of Ditylenchus destructor, the Migratory Endoparasitic Phytonematode.</title>
        <authorList>
            <person name="Zhang H."/>
            <person name="Lin R."/>
            <person name="Xie B."/>
        </authorList>
    </citation>
    <scope>NUCLEOTIDE SEQUENCE</scope>
    <source>
        <strain evidence="7">BazhouSP</strain>
    </source>
</reference>
<dbReference type="InterPro" id="IPR051119">
    <property type="entry name" value="Nematode_SR-like"/>
</dbReference>
<gene>
    <name evidence="7" type="ORF">DdX_13148</name>
</gene>
<dbReference type="InterPro" id="IPR000609">
    <property type="entry name" value="7TM_GPCR_serpentine_rcpt_Srg"/>
</dbReference>
<dbReference type="GO" id="GO:0004888">
    <property type="term" value="F:transmembrane signaling receptor activity"/>
    <property type="evidence" value="ECO:0007669"/>
    <property type="project" value="InterPro"/>
</dbReference>
<evidence type="ECO:0000256" key="5">
    <source>
        <dbReference type="ARBA" id="ARBA00023136"/>
    </source>
</evidence>
<proteinExistence type="inferred from homology"/>
<dbReference type="Gene3D" id="1.20.1070.10">
    <property type="entry name" value="Rhodopsin 7-helix transmembrane proteins"/>
    <property type="match status" value="1"/>
</dbReference>
<dbReference type="Proteomes" id="UP001201812">
    <property type="component" value="Unassembled WGS sequence"/>
</dbReference>
<sequence>MIVFLCVRRRKDERLRNAFFTLFLVVSIVDCVCIINMMVSNQLINMGIFTDFILNCKLWPKITIEIDDFCRGVEINGHAIIALNRFSCFYTESLHKRIWKGSFLKAWIALLLIFPLLIVSYKMPWEVVYIVVDGGYRLQYVENGKSSALLNFIAASIWTSLGTVFSISTVIYLFMLRKRGQLDRIKRNSDIRLLGISYGFEIWTT</sequence>
<dbReference type="GO" id="GO:0016020">
    <property type="term" value="C:membrane"/>
    <property type="evidence" value="ECO:0007669"/>
    <property type="project" value="UniProtKB-SubCell"/>
</dbReference>
<evidence type="ECO:0000256" key="4">
    <source>
        <dbReference type="ARBA" id="ARBA00022989"/>
    </source>
</evidence>
<keyword evidence="3 6" id="KW-0812">Transmembrane</keyword>
<evidence type="ECO:0000256" key="2">
    <source>
        <dbReference type="ARBA" id="ARBA00005692"/>
    </source>
</evidence>
<evidence type="ECO:0000313" key="7">
    <source>
        <dbReference type="EMBL" id="KAI1706109.1"/>
    </source>
</evidence>
<keyword evidence="8" id="KW-1185">Reference proteome</keyword>
<dbReference type="EMBL" id="JAKKPZ010000050">
    <property type="protein sequence ID" value="KAI1706109.1"/>
    <property type="molecule type" value="Genomic_DNA"/>
</dbReference>
<evidence type="ECO:0000313" key="8">
    <source>
        <dbReference type="Proteomes" id="UP001201812"/>
    </source>
</evidence>
<keyword evidence="4 6" id="KW-1133">Transmembrane helix</keyword>
<dbReference type="Pfam" id="PF02118">
    <property type="entry name" value="Srg"/>
    <property type="match status" value="1"/>
</dbReference>
<comment type="caution">
    <text evidence="6">Lacks conserved residue(s) required for the propagation of feature annotation.</text>
</comment>
<evidence type="ECO:0000256" key="1">
    <source>
        <dbReference type="ARBA" id="ARBA00004141"/>
    </source>
</evidence>
<comment type="similarity">
    <text evidence="2 6">Belongs to the nematode receptor-like protein srg family.</text>
</comment>
<organism evidence="7 8">
    <name type="scientific">Ditylenchus destructor</name>
    <dbReference type="NCBI Taxonomy" id="166010"/>
    <lineage>
        <taxon>Eukaryota</taxon>
        <taxon>Metazoa</taxon>
        <taxon>Ecdysozoa</taxon>
        <taxon>Nematoda</taxon>
        <taxon>Chromadorea</taxon>
        <taxon>Rhabditida</taxon>
        <taxon>Tylenchina</taxon>
        <taxon>Tylenchomorpha</taxon>
        <taxon>Sphaerularioidea</taxon>
        <taxon>Anguinidae</taxon>
        <taxon>Anguininae</taxon>
        <taxon>Ditylenchus</taxon>
    </lineage>
</organism>